<evidence type="ECO:0000256" key="10">
    <source>
        <dbReference type="ARBA" id="ARBA00066275"/>
    </source>
</evidence>
<dbReference type="InterPro" id="IPR036013">
    <property type="entry name" value="Band_7/SPFH_dom_sf"/>
</dbReference>
<feature type="domain" description="UBR-type" evidence="13">
    <location>
        <begin position="53"/>
        <end position="132"/>
    </location>
</feature>
<evidence type="ECO:0000256" key="5">
    <source>
        <dbReference type="ARBA" id="ARBA00022792"/>
    </source>
</evidence>
<keyword evidence="5" id="KW-0999">Mitochondrion inner membrane</keyword>
<dbReference type="GO" id="GO:0000423">
    <property type="term" value="P:mitophagy"/>
    <property type="evidence" value="ECO:0007669"/>
    <property type="project" value="UniProtKB-ARBA"/>
</dbReference>
<dbReference type="InterPro" id="IPR001107">
    <property type="entry name" value="Band_7"/>
</dbReference>
<dbReference type="CDD" id="cd19677">
    <property type="entry name" value="UBR-box_UBR7"/>
    <property type="match status" value="1"/>
</dbReference>
<dbReference type="PANTHER" id="PTHR23222:SF1">
    <property type="entry name" value="PROHIBITIN-2"/>
    <property type="match status" value="1"/>
</dbReference>
<evidence type="ECO:0000256" key="7">
    <source>
        <dbReference type="ARBA" id="ARBA00023128"/>
    </source>
</evidence>
<comment type="function">
    <text evidence="9">Prohibitin probably acts as a holdase/unfoldase for the stabilization of newly synthesized mitochondrial proteins. Involved in mitophagy. Required for the switch to necrotrophic growth.</text>
</comment>
<comment type="caution">
    <text evidence="14">The sequence shown here is derived from an EMBL/GenBank/DDBJ whole genome shotgun (WGS) entry which is preliminary data.</text>
</comment>
<accession>A0A9W7T2D1</accession>
<evidence type="ECO:0000256" key="8">
    <source>
        <dbReference type="ARBA" id="ARBA00023136"/>
    </source>
</evidence>
<feature type="compositionally biased region" description="Low complexity" evidence="12">
    <location>
        <begin position="17"/>
        <end position="26"/>
    </location>
</feature>
<evidence type="ECO:0000313" key="15">
    <source>
        <dbReference type="Proteomes" id="UP001138500"/>
    </source>
</evidence>
<dbReference type="Pfam" id="PF01145">
    <property type="entry name" value="Band_7"/>
    <property type="match status" value="1"/>
</dbReference>
<feature type="region of interest" description="Disordered" evidence="12">
    <location>
        <begin position="217"/>
        <end position="240"/>
    </location>
</feature>
<dbReference type="Gene3D" id="3.30.479.30">
    <property type="entry name" value="Band 7 domain"/>
    <property type="match status" value="1"/>
</dbReference>
<keyword evidence="6" id="KW-0862">Zinc</keyword>
<proteinExistence type="inferred from homology"/>
<comment type="subunit">
    <text evidence="10">The mitochondrial prohibitin complex consists of two subunits (PHB1 and PHB2). The subunits assemble into a membrane-associated ring-shaped supercomplex of approximately 1 mDa. Interacts with ATG24/SNX4; the interaction is direct and plays a role in mitophagy.</text>
</comment>
<evidence type="ECO:0000256" key="9">
    <source>
        <dbReference type="ARBA" id="ARBA00053189"/>
    </source>
</evidence>
<reference evidence="14 15" key="2">
    <citation type="journal article" date="2021" name="Curr. Genet.">
        <title>Genetic response to nitrogen starvation in the aggressive Eucalyptus foliar pathogen Teratosphaeria destructans.</title>
        <authorList>
            <person name="Havenga M."/>
            <person name="Wingfield B.D."/>
            <person name="Wingfield M.J."/>
            <person name="Dreyer L.L."/>
            <person name="Roets F."/>
            <person name="Aylward J."/>
        </authorList>
    </citation>
    <scope>NUCLEOTIDE SEQUENCE [LARGE SCALE GENOMIC DNA]</scope>
    <source>
        <strain evidence="14">CMW44962</strain>
    </source>
</reference>
<keyword evidence="3" id="KW-0479">Metal-binding</keyword>
<dbReference type="AlphaFoldDB" id="A0A9W7T2D1"/>
<dbReference type="GO" id="GO:0007005">
    <property type="term" value="P:mitochondrion organization"/>
    <property type="evidence" value="ECO:0007669"/>
    <property type="project" value="TreeGrafter"/>
</dbReference>
<evidence type="ECO:0000256" key="11">
    <source>
        <dbReference type="PROSITE-ProRule" id="PRU00508"/>
    </source>
</evidence>
<dbReference type="Proteomes" id="UP001138500">
    <property type="component" value="Unassembled WGS sequence"/>
</dbReference>
<dbReference type="PRINTS" id="PR00679">
    <property type="entry name" value="PROHIBITIN"/>
</dbReference>
<evidence type="ECO:0000256" key="3">
    <source>
        <dbReference type="ARBA" id="ARBA00022723"/>
    </source>
</evidence>
<dbReference type="GO" id="GO:0035632">
    <property type="term" value="C:mitochondrial prohibitin complex"/>
    <property type="evidence" value="ECO:0007669"/>
    <property type="project" value="UniProtKB-ARBA"/>
</dbReference>
<dbReference type="PANTHER" id="PTHR23222">
    <property type="entry name" value="PROHIBITIN"/>
    <property type="match status" value="1"/>
</dbReference>
<evidence type="ECO:0000256" key="1">
    <source>
        <dbReference type="ARBA" id="ARBA00004273"/>
    </source>
</evidence>
<comment type="subcellular location">
    <subcellularLocation>
        <location evidence="1">Mitochondrion inner membrane</location>
    </subcellularLocation>
</comment>
<feature type="region of interest" description="Disordered" evidence="12">
    <location>
        <begin position="503"/>
        <end position="524"/>
    </location>
</feature>
<dbReference type="EMBL" id="RIBY02000001">
    <property type="protein sequence ID" value="KAH9845872.1"/>
    <property type="molecule type" value="Genomic_DNA"/>
</dbReference>
<evidence type="ECO:0000256" key="12">
    <source>
        <dbReference type="SAM" id="MobiDB-lite"/>
    </source>
</evidence>
<keyword evidence="15" id="KW-1185">Reference proteome</keyword>
<feature type="zinc finger region" description="UBR-type" evidence="11">
    <location>
        <begin position="53"/>
        <end position="132"/>
    </location>
</feature>
<feature type="region of interest" description="Disordered" evidence="12">
    <location>
        <begin position="405"/>
        <end position="433"/>
    </location>
</feature>
<dbReference type="Pfam" id="PF02207">
    <property type="entry name" value="zf-UBR"/>
    <property type="match status" value="1"/>
</dbReference>
<dbReference type="PROSITE" id="PS51157">
    <property type="entry name" value="ZF_UBR"/>
    <property type="match status" value="1"/>
</dbReference>
<feature type="region of interest" description="Disordered" evidence="12">
    <location>
        <begin position="1"/>
        <end position="26"/>
    </location>
</feature>
<dbReference type="InterPro" id="IPR003126">
    <property type="entry name" value="Znf_UBR"/>
</dbReference>
<name>A0A9W7T2D1_9PEZI</name>
<keyword evidence="8" id="KW-0472">Membrane</keyword>
<dbReference type="SMART" id="SM00244">
    <property type="entry name" value="PHB"/>
    <property type="match status" value="1"/>
</dbReference>
<comment type="similarity">
    <text evidence="2">Belongs to the prohibitin family.</text>
</comment>
<dbReference type="CDD" id="cd03401">
    <property type="entry name" value="SPFH_prohibitin"/>
    <property type="match status" value="1"/>
</dbReference>
<evidence type="ECO:0000313" key="14">
    <source>
        <dbReference type="EMBL" id="KAH9845872.1"/>
    </source>
</evidence>
<gene>
    <name evidence="14" type="ORF">Tdes44962_MAKER00082</name>
</gene>
<evidence type="ECO:0000256" key="6">
    <source>
        <dbReference type="ARBA" id="ARBA00022833"/>
    </source>
</evidence>
<protein>
    <submittedName>
        <fullName evidence="14">Protein mlo2</fullName>
    </submittedName>
</protein>
<evidence type="ECO:0000256" key="4">
    <source>
        <dbReference type="ARBA" id="ARBA00022771"/>
    </source>
</evidence>
<dbReference type="InterPro" id="IPR047506">
    <property type="entry name" value="UBR7-like_UBR-box"/>
</dbReference>
<sequence>MAPFDDAIQQSDGLKRSSSISQTSEKSQTAQEYIASQLALEADAREALPYQFDTCTQPLGPLRQSVFACLTCTPPPASEYQQFTPAGVCYSCSISCHGEHNLVELFTKRDFVCDCGTTRLSNCGTPCTLRINASTGRKGDVKGEEARSGNKYNQNYQGKFCGCGEEYDPEKEKGTMFQCLGLGHAENGGCGEDWWHPECLMGLPRNKQEQLLVKEEEPRNGTLDTVKEESEDAAETNGAAEQMHGEYDEAPLPQGFPGEDDFDHLICYKCATAYPWIKQYAGTPGFLPAISAEPRIAQANSSVRSPPAAVATPVKEGLDSVKRKAVDELDNGQDSKRVKADESTDAIAAPKTNGHTNATDGPRHVNLPQAPTDRVNIFLKEDFRDHLCKCPECFPRLSQHKQLLEEEEPYEPPVSESDQHDNGSVAGRSVNSGSLLERGEAALSSMDRVRAIEGVMAYNHVKDKVKAFLQPFAESGQMVSAEDIKEYFAKLRGDEQAQKVAATGAANDAVNGDHRKEQDGLNNMSDPREAWAALQKNMQRLQQQGKRFGGSGGASPSPKGALGGVAGILLLTGGAWLFNNALFNVDGGHRAIKYTRIGGIGKDIYNEGTHIRIPWFETPIDYDVRAKPRSIASLTGTKDLQMVNITCRVLSRPRVDALPQIYRTLGQDYDERVLPSIVNEVLKSVVAQFNASQLITQRENVSRLVRDNLVRRAARFNIMVDDVSLTQLSFSPEFTAAVEAKQVAQQEAQRAAFIVDKARQEKQATVVRAQGEARSAELIGDAIKKSRSYVDLREFENAKNIASILEKSNNKVYLDTQGLGLNISQTGNNQGPK</sequence>
<dbReference type="OrthoDB" id="10262564at2759"/>
<dbReference type="FunFam" id="3.30.479.30:FF:000001">
    <property type="entry name" value="Prohibitin 2"/>
    <property type="match status" value="1"/>
</dbReference>
<feature type="region of interest" description="Disordered" evidence="12">
    <location>
        <begin position="327"/>
        <end position="369"/>
    </location>
</feature>
<feature type="compositionally biased region" description="Basic and acidic residues" evidence="12">
    <location>
        <begin position="327"/>
        <end position="342"/>
    </location>
</feature>
<dbReference type="InterPro" id="IPR000163">
    <property type="entry name" value="Prohibitin"/>
</dbReference>
<keyword evidence="4" id="KW-0863">Zinc-finger</keyword>
<dbReference type="GO" id="GO:0008270">
    <property type="term" value="F:zinc ion binding"/>
    <property type="evidence" value="ECO:0007669"/>
    <property type="project" value="UniProtKB-KW"/>
</dbReference>
<evidence type="ECO:0000256" key="2">
    <source>
        <dbReference type="ARBA" id="ARBA00009658"/>
    </source>
</evidence>
<dbReference type="SUPFAM" id="SSF117892">
    <property type="entry name" value="Band 7/SPFH domain"/>
    <property type="match status" value="1"/>
</dbReference>
<keyword evidence="7" id="KW-0496">Mitochondrion</keyword>
<reference evidence="14 15" key="1">
    <citation type="journal article" date="2018" name="IMA Fungus">
        <title>IMA Genome-F 10: Nine draft genome sequences of Claviceps purpurea s.lat., including C. arundinis, C. humidiphila, and C. cf. spartinae, pseudomolecules for the pitch canker pathogen Fusarium circinatum, draft genome of Davidsoniella eucalypti, Grosmannia galeiformis, Quambalaria eucalypti, and Teratosphaeria destructans.</title>
        <authorList>
            <person name="Wingfield B.D."/>
            <person name="Liu M."/>
            <person name="Nguyen H.D."/>
            <person name="Lane F.A."/>
            <person name="Morgan S.W."/>
            <person name="De Vos L."/>
            <person name="Wilken P.M."/>
            <person name="Duong T.A."/>
            <person name="Aylward J."/>
            <person name="Coetzee M.P."/>
            <person name="Dadej K."/>
            <person name="De Beer Z.W."/>
            <person name="Findlay W."/>
            <person name="Havenga M."/>
            <person name="Kolarik M."/>
            <person name="Menzies J.G."/>
            <person name="Naidoo K."/>
            <person name="Pochopski O."/>
            <person name="Shoukouhi P."/>
            <person name="Santana Q.C."/>
            <person name="Seifert K.A."/>
            <person name="Soal N."/>
            <person name="Steenkamp E.T."/>
            <person name="Tatham C.T."/>
            <person name="van der Nest M.A."/>
            <person name="Wingfield M.J."/>
        </authorList>
    </citation>
    <scope>NUCLEOTIDE SEQUENCE [LARGE SCALE GENOMIC DNA]</scope>
    <source>
        <strain evidence="14">CMW44962</strain>
    </source>
</reference>
<organism evidence="14 15">
    <name type="scientific">Teratosphaeria destructans</name>
    <dbReference type="NCBI Taxonomy" id="418781"/>
    <lineage>
        <taxon>Eukaryota</taxon>
        <taxon>Fungi</taxon>
        <taxon>Dikarya</taxon>
        <taxon>Ascomycota</taxon>
        <taxon>Pezizomycotina</taxon>
        <taxon>Dothideomycetes</taxon>
        <taxon>Dothideomycetidae</taxon>
        <taxon>Mycosphaerellales</taxon>
        <taxon>Teratosphaeriaceae</taxon>
        <taxon>Teratosphaeria</taxon>
    </lineage>
</organism>
<evidence type="ECO:0000259" key="13">
    <source>
        <dbReference type="PROSITE" id="PS51157"/>
    </source>
</evidence>
<dbReference type="SMART" id="SM00396">
    <property type="entry name" value="ZnF_UBR1"/>
    <property type="match status" value="1"/>
</dbReference>